<dbReference type="PANTHER" id="PTHR47286">
    <property type="entry name" value="F3I6.9 PROTEIN"/>
    <property type="match status" value="1"/>
</dbReference>
<feature type="compositionally biased region" description="Basic and acidic residues" evidence="1">
    <location>
        <begin position="473"/>
        <end position="483"/>
    </location>
</feature>
<feature type="region of interest" description="Disordered" evidence="1">
    <location>
        <begin position="460"/>
        <end position="483"/>
    </location>
</feature>
<feature type="compositionally biased region" description="Basic and acidic residues" evidence="1">
    <location>
        <begin position="358"/>
        <end position="370"/>
    </location>
</feature>
<organism evidence="2 3">
    <name type="scientific">Canna indica</name>
    <name type="common">Indian-shot</name>
    <dbReference type="NCBI Taxonomy" id="4628"/>
    <lineage>
        <taxon>Eukaryota</taxon>
        <taxon>Viridiplantae</taxon>
        <taxon>Streptophyta</taxon>
        <taxon>Embryophyta</taxon>
        <taxon>Tracheophyta</taxon>
        <taxon>Spermatophyta</taxon>
        <taxon>Magnoliopsida</taxon>
        <taxon>Liliopsida</taxon>
        <taxon>Zingiberales</taxon>
        <taxon>Cannaceae</taxon>
        <taxon>Canna</taxon>
    </lineage>
</organism>
<dbReference type="EMBL" id="CP136895">
    <property type="protein sequence ID" value="WOL11912.1"/>
    <property type="molecule type" value="Genomic_DNA"/>
</dbReference>
<dbReference type="AlphaFoldDB" id="A0AAQ3KUD0"/>
<feature type="region of interest" description="Disordered" evidence="1">
    <location>
        <begin position="103"/>
        <end position="128"/>
    </location>
</feature>
<gene>
    <name evidence="2" type="ORF">Cni_G20676</name>
</gene>
<feature type="compositionally biased region" description="Polar residues" evidence="1">
    <location>
        <begin position="336"/>
        <end position="348"/>
    </location>
</feature>
<dbReference type="Proteomes" id="UP001327560">
    <property type="component" value="Chromosome 6"/>
</dbReference>
<reference evidence="2 3" key="1">
    <citation type="submission" date="2023-10" db="EMBL/GenBank/DDBJ databases">
        <title>Chromosome-scale genome assembly provides insights into flower coloration mechanisms of Canna indica.</title>
        <authorList>
            <person name="Li C."/>
        </authorList>
    </citation>
    <scope>NUCLEOTIDE SEQUENCE [LARGE SCALE GENOMIC DNA]</scope>
    <source>
        <tissue evidence="2">Flower</tissue>
    </source>
</reference>
<evidence type="ECO:0000313" key="2">
    <source>
        <dbReference type="EMBL" id="WOL11912.1"/>
    </source>
</evidence>
<feature type="compositionally biased region" description="Polar residues" evidence="1">
    <location>
        <begin position="460"/>
        <end position="471"/>
    </location>
</feature>
<name>A0AAQ3KUD0_9LILI</name>
<sequence>MHNYTQYTRVPGTIILISTIYFKILQEASISQMLDHGSISFGRYAVEALSWEKKSVFSCNRRQEELEEFRTQGLVAKKKAYFEEYFKRMRAAKSLQDKQQSQTTACYGDDASSRQSGGESKTEAKLKYDQDQVVHVDNVCVEHDSTGESSEEAIHPCEVLHASASLSPKKDSEEYQESCSDYAVQMQVDPKFETSETCIISEPYIDHHGKNSVDDMQILDGNKNLSYNDKPLIDAKCTAPYSRNPTTQRFKISEVENATRGESVQNIRMYKQKSVPASKLKNPSRNELNLGGKRKPVLKPSNKLNLVQSMAENNTRTKITAAADKPLSNYKSISLPSRKSLSEGQSKVTVPRPFSFATDKRSAKPSSLKDDTKRLAQKSLNLMSSFLTREKDTILVQVASEKSIIVNDGKGIILEKKRSINFCGGNKSNTSGSDKECKNAATESREAIFQSRAIRSFNSSRMQCSNLSSMDAKNPRQEKPRWR</sequence>
<evidence type="ECO:0000313" key="3">
    <source>
        <dbReference type="Proteomes" id="UP001327560"/>
    </source>
</evidence>
<evidence type="ECO:0000256" key="1">
    <source>
        <dbReference type="SAM" id="MobiDB-lite"/>
    </source>
</evidence>
<proteinExistence type="predicted"/>
<feature type="region of interest" description="Disordered" evidence="1">
    <location>
        <begin position="336"/>
        <end position="370"/>
    </location>
</feature>
<dbReference type="PANTHER" id="PTHR47286:SF2">
    <property type="entry name" value="F3I6.9 PROTEIN"/>
    <property type="match status" value="1"/>
</dbReference>
<protein>
    <submittedName>
        <fullName evidence="2">Protein WVD2-like 7 isoform X3</fullName>
    </submittedName>
</protein>
<accession>A0AAQ3KUD0</accession>
<keyword evidence="3" id="KW-1185">Reference proteome</keyword>
<feature type="region of interest" description="Disordered" evidence="1">
    <location>
        <begin position="274"/>
        <end position="298"/>
    </location>
</feature>